<proteinExistence type="predicted"/>
<evidence type="ECO:0000313" key="2">
    <source>
        <dbReference type="Proteomes" id="UP000006729"/>
    </source>
</evidence>
<keyword evidence="2" id="KW-1185">Reference proteome</keyword>
<name>A0A3N7FBK1_POPTR</name>
<evidence type="ECO:0000313" key="1">
    <source>
        <dbReference type="EMBL" id="RQO92210.1"/>
    </source>
</evidence>
<accession>A0A3N7FBK1</accession>
<dbReference type="EMBL" id="CM009295">
    <property type="protein sequence ID" value="RQO92210.1"/>
    <property type="molecule type" value="Genomic_DNA"/>
</dbReference>
<dbReference type="Proteomes" id="UP000006729">
    <property type="component" value="Chromosome 6"/>
</dbReference>
<protein>
    <submittedName>
        <fullName evidence="1">Uncharacterized protein</fullName>
    </submittedName>
</protein>
<dbReference type="InParanoid" id="A0A3N7FBK1"/>
<sequence length="30" mass="3937">MKLSIRRRRRRRRARASKYREETEIKSWFI</sequence>
<reference evidence="1 2" key="1">
    <citation type="journal article" date="2006" name="Science">
        <title>The genome of black cottonwood, Populus trichocarpa (Torr. &amp; Gray).</title>
        <authorList>
            <person name="Tuskan G.A."/>
            <person name="Difazio S."/>
            <person name="Jansson S."/>
            <person name="Bohlmann J."/>
            <person name="Grigoriev I."/>
            <person name="Hellsten U."/>
            <person name="Putnam N."/>
            <person name="Ralph S."/>
            <person name="Rombauts S."/>
            <person name="Salamov A."/>
            <person name="Schein J."/>
            <person name="Sterck L."/>
            <person name="Aerts A."/>
            <person name="Bhalerao R.R."/>
            <person name="Bhalerao R.P."/>
            <person name="Blaudez D."/>
            <person name="Boerjan W."/>
            <person name="Brun A."/>
            <person name="Brunner A."/>
            <person name="Busov V."/>
            <person name="Campbell M."/>
            <person name="Carlson J."/>
            <person name="Chalot M."/>
            <person name="Chapman J."/>
            <person name="Chen G.L."/>
            <person name="Cooper D."/>
            <person name="Coutinho P.M."/>
            <person name="Couturier J."/>
            <person name="Covert S."/>
            <person name="Cronk Q."/>
            <person name="Cunningham R."/>
            <person name="Davis J."/>
            <person name="Degroeve S."/>
            <person name="Dejardin A."/>
            <person name="Depamphilis C."/>
            <person name="Detter J."/>
            <person name="Dirks B."/>
            <person name="Dubchak I."/>
            <person name="Duplessis S."/>
            <person name="Ehlting J."/>
            <person name="Ellis B."/>
            <person name="Gendler K."/>
            <person name="Goodstein D."/>
            <person name="Gribskov M."/>
            <person name="Grimwood J."/>
            <person name="Groover A."/>
            <person name="Gunter L."/>
            <person name="Hamberger B."/>
            <person name="Heinze B."/>
            <person name="Helariutta Y."/>
            <person name="Henrissat B."/>
            <person name="Holligan D."/>
            <person name="Holt R."/>
            <person name="Huang W."/>
            <person name="Islam-Faridi N."/>
            <person name="Jones S."/>
            <person name="Jones-Rhoades M."/>
            <person name="Jorgensen R."/>
            <person name="Joshi C."/>
            <person name="Kangasjarvi J."/>
            <person name="Karlsson J."/>
            <person name="Kelleher C."/>
            <person name="Kirkpatrick R."/>
            <person name="Kirst M."/>
            <person name="Kohler A."/>
            <person name="Kalluri U."/>
            <person name="Larimer F."/>
            <person name="Leebens-Mack J."/>
            <person name="Leple J.C."/>
            <person name="Locascio P."/>
            <person name="Lou Y."/>
            <person name="Lucas S."/>
            <person name="Martin F."/>
            <person name="Montanini B."/>
            <person name="Napoli C."/>
            <person name="Nelson D.R."/>
            <person name="Nelson C."/>
            <person name="Nieminen K."/>
            <person name="Nilsson O."/>
            <person name="Pereda V."/>
            <person name="Peter G."/>
            <person name="Philippe R."/>
            <person name="Pilate G."/>
            <person name="Poliakov A."/>
            <person name="Razumovskaya J."/>
            <person name="Richardson P."/>
            <person name="Rinaldi C."/>
            <person name="Ritland K."/>
            <person name="Rouze P."/>
            <person name="Ryaboy D."/>
            <person name="Schmutz J."/>
            <person name="Schrader J."/>
            <person name="Segerman B."/>
            <person name="Shin H."/>
            <person name="Siddiqui A."/>
            <person name="Sterky F."/>
            <person name="Terry A."/>
            <person name="Tsai C.J."/>
            <person name="Uberbacher E."/>
            <person name="Unneberg P."/>
            <person name="Vahala J."/>
            <person name="Wall K."/>
            <person name="Wessler S."/>
            <person name="Yang G."/>
            <person name="Yin T."/>
            <person name="Douglas C."/>
            <person name="Marra M."/>
            <person name="Sandberg G."/>
            <person name="Van de Peer Y."/>
            <person name="Rokhsar D."/>
        </authorList>
    </citation>
    <scope>NUCLEOTIDE SEQUENCE [LARGE SCALE GENOMIC DNA]</scope>
    <source>
        <strain evidence="2">cv. Nisqually</strain>
    </source>
</reference>
<organism evidence="1 2">
    <name type="scientific">Populus trichocarpa</name>
    <name type="common">Western balsam poplar</name>
    <name type="synonym">Populus balsamifera subsp. trichocarpa</name>
    <dbReference type="NCBI Taxonomy" id="3694"/>
    <lineage>
        <taxon>Eukaryota</taxon>
        <taxon>Viridiplantae</taxon>
        <taxon>Streptophyta</taxon>
        <taxon>Embryophyta</taxon>
        <taxon>Tracheophyta</taxon>
        <taxon>Spermatophyta</taxon>
        <taxon>Magnoliopsida</taxon>
        <taxon>eudicotyledons</taxon>
        <taxon>Gunneridae</taxon>
        <taxon>Pentapetalae</taxon>
        <taxon>rosids</taxon>
        <taxon>fabids</taxon>
        <taxon>Malpighiales</taxon>
        <taxon>Salicaceae</taxon>
        <taxon>Saliceae</taxon>
        <taxon>Populus</taxon>
    </lineage>
</organism>
<dbReference type="AlphaFoldDB" id="A0A3N7FBK1"/>
<gene>
    <name evidence="1" type="ORF">POPTR_006G256650</name>
</gene>